<dbReference type="InterPro" id="IPR017850">
    <property type="entry name" value="Alkaline_phosphatase_core_sf"/>
</dbReference>
<dbReference type="Pfam" id="PF07394">
    <property type="entry name" value="DUF1501"/>
    <property type="match status" value="1"/>
</dbReference>
<organism evidence="1 2">
    <name type="scientific">Persicirhabdus sediminis</name>
    <dbReference type="NCBI Taxonomy" id="454144"/>
    <lineage>
        <taxon>Bacteria</taxon>
        <taxon>Pseudomonadati</taxon>
        <taxon>Verrucomicrobiota</taxon>
        <taxon>Verrucomicrobiia</taxon>
        <taxon>Verrucomicrobiales</taxon>
        <taxon>Verrucomicrobiaceae</taxon>
        <taxon>Persicirhabdus</taxon>
    </lineage>
</organism>
<dbReference type="EMBL" id="JAENIM010000039">
    <property type="protein sequence ID" value="MBK1791116.1"/>
    <property type="molecule type" value="Genomic_DNA"/>
</dbReference>
<dbReference type="SUPFAM" id="SSF53649">
    <property type="entry name" value="Alkaline phosphatase-like"/>
    <property type="match status" value="1"/>
</dbReference>
<dbReference type="PROSITE" id="PS51318">
    <property type="entry name" value="TAT"/>
    <property type="match status" value="1"/>
</dbReference>
<gene>
    <name evidence="1" type="ORF">JIN82_08125</name>
</gene>
<keyword evidence="2" id="KW-1185">Reference proteome</keyword>
<evidence type="ECO:0000313" key="1">
    <source>
        <dbReference type="EMBL" id="MBK1791116.1"/>
    </source>
</evidence>
<evidence type="ECO:0000313" key="2">
    <source>
        <dbReference type="Proteomes" id="UP000624703"/>
    </source>
</evidence>
<dbReference type="InterPro" id="IPR010869">
    <property type="entry name" value="DUF1501"/>
</dbReference>
<sequence length="438" mass="47941">MRSTNTPFTRRQFIKTTAATAMGLPFAQSVLGANQTTHPTAKAKAVIEIWMWGGPSHLDTFDPKPQAGADYTGPFNEVINTVADGMQLNSKLPLMAKQADKFSIIRSMTHGINGHETASYLMQTGRKPGDGQVYPCIGSVVSKFKGYDAGYKGLLPPYIVLTQPHGRFSEEGFLGPRYKPFSTGGDPSKDPFAVQGIIAQGITDARQQSRRDLLHSLDTLANAHPNSQAFKKLDEAEEDAYSMILGDAREVFNLADEPDAMRDAYGRNTFGQSCLMARRLVENGVRYVSINARGWDTHKMHFNSMNQKMPQMDQGLAMLFEDLAQRGLLDSTIVWCSGEFGRTPKVKWEEPWNGGRGHHGAVFSSMIGGGGFTGGHVVGASNATGMEVAERPVYPEDFIGSIYHNLGINPHSHLDNGRGEKVQLTIDSQGEGLLKELM</sequence>
<dbReference type="InterPro" id="IPR006311">
    <property type="entry name" value="TAT_signal"/>
</dbReference>
<accession>A0A8J7MEC4</accession>
<protein>
    <submittedName>
        <fullName evidence="1">DUF1501 domain-containing protein</fullName>
    </submittedName>
</protein>
<dbReference type="PANTHER" id="PTHR43737">
    <property type="entry name" value="BLL7424 PROTEIN"/>
    <property type="match status" value="1"/>
</dbReference>
<proteinExistence type="predicted"/>
<dbReference type="RefSeq" id="WP_200311130.1">
    <property type="nucleotide sequence ID" value="NZ_JAENIM010000039.1"/>
</dbReference>
<dbReference type="PANTHER" id="PTHR43737:SF1">
    <property type="entry name" value="DUF1501 DOMAIN-CONTAINING PROTEIN"/>
    <property type="match status" value="1"/>
</dbReference>
<dbReference type="Proteomes" id="UP000624703">
    <property type="component" value="Unassembled WGS sequence"/>
</dbReference>
<reference evidence="1" key="1">
    <citation type="submission" date="2021-01" db="EMBL/GenBank/DDBJ databases">
        <title>Modified the classification status of verrucomicrobia.</title>
        <authorList>
            <person name="Feng X."/>
        </authorList>
    </citation>
    <scope>NUCLEOTIDE SEQUENCE</scope>
    <source>
        <strain evidence="1">_KCTC 22039</strain>
    </source>
</reference>
<name>A0A8J7MEC4_9BACT</name>
<dbReference type="AlphaFoldDB" id="A0A8J7MEC4"/>
<comment type="caution">
    <text evidence="1">The sequence shown here is derived from an EMBL/GenBank/DDBJ whole genome shotgun (WGS) entry which is preliminary data.</text>
</comment>